<dbReference type="PANTHER" id="PTHR42877">
    <property type="entry name" value="L-ORNITHINE N(5)-MONOOXYGENASE-RELATED"/>
    <property type="match status" value="1"/>
</dbReference>
<dbReference type="PANTHER" id="PTHR42877:SF1">
    <property type="entry name" value="FAD-BINDING MONOOXYGENASE STCW"/>
    <property type="match status" value="1"/>
</dbReference>
<dbReference type="GO" id="GO:0004497">
    <property type="term" value="F:monooxygenase activity"/>
    <property type="evidence" value="ECO:0007669"/>
    <property type="project" value="UniProtKB-KW"/>
</dbReference>
<name>A0A4V5NI60_9PEZI</name>
<evidence type="ECO:0000313" key="3">
    <source>
        <dbReference type="Proteomes" id="UP000308768"/>
    </source>
</evidence>
<keyword evidence="3" id="KW-1185">Reference proteome</keyword>
<sequence>MQNENIRSWVPKQDVTDRFNEHCQEWIKHTVWKEDCRSWYKNNETGRVNAVWPGSSMHYVQVVSSPRYEDFDITYHNKNQWAHLGLGWTVENRTQGMDSSPYISIDNIDPKWLEAVGSTPTTTEKKDQTVA</sequence>
<dbReference type="InterPro" id="IPR036188">
    <property type="entry name" value="FAD/NAD-bd_sf"/>
</dbReference>
<comment type="similarity">
    <text evidence="1">Belongs to the FAD-binding monooxygenase family.</text>
</comment>
<keyword evidence="2" id="KW-0560">Oxidoreductase</keyword>
<dbReference type="EMBL" id="NAJN01000507">
    <property type="protein sequence ID" value="TKA72309.1"/>
    <property type="molecule type" value="Genomic_DNA"/>
</dbReference>
<dbReference type="Gene3D" id="3.50.50.60">
    <property type="entry name" value="FAD/NAD(P)-binding domain"/>
    <property type="match status" value="1"/>
</dbReference>
<dbReference type="STRING" id="331657.A0A4V5NI60"/>
<evidence type="ECO:0000313" key="2">
    <source>
        <dbReference type="EMBL" id="TKA72309.1"/>
    </source>
</evidence>
<keyword evidence="2" id="KW-0503">Monooxygenase</keyword>
<organism evidence="2 3">
    <name type="scientific">Cryomyces minteri</name>
    <dbReference type="NCBI Taxonomy" id="331657"/>
    <lineage>
        <taxon>Eukaryota</taxon>
        <taxon>Fungi</taxon>
        <taxon>Dikarya</taxon>
        <taxon>Ascomycota</taxon>
        <taxon>Pezizomycotina</taxon>
        <taxon>Dothideomycetes</taxon>
        <taxon>Dothideomycetes incertae sedis</taxon>
        <taxon>Cryomyces</taxon>
    </lineage>
</organism>
<dbReference type="InterPro" id="IPR051209">
    <property type="entry name" value="FAD-bind_Monooxygenase_sf"/>
</dbReference>
<evidence type="ECO:0000256" key="1">
    <source>
        <dbReference type="ARBA" id="ARBA00010139"/>
    </source>
</evidence>
<accession>A0A4V5NI60</accession>
<gene>
    <name evidence="2" type="ORF">B0A49_03711</name>
</gene>
<dbReference type="Proteomes" id="UP000308768">
    <property type="component" value="Unassembled WGS sequence"/>
</dbReference>
<protein>
    <submittedName>
        <fullName evidence="2">Putative sterigmatocystin biosynthesis monooxygenase stcW</fullName>
    </submittedName>
</protein>
<comment type="caution">
    <text evidence="2">The sequence shown here is derived from an EMBL/GenBank/DDBJ whole genome shotgun (WGS) entry which is preliminary data.</text>
</comment>
<reference evidence="2 3" key="1">
    <citation type="submission" date="2017-03" db="EMBL/GenBank/DDBJ databases">
        <title>Genomes of endolithic fungi from Antarctica.</title>
        <authorList>
            <person name="Coleine C."/>
            <person name="Masonjones S."/>
            <person name="Stajich J.E."/>
        </authorList>
    </citation>
    <scope>NUCLEOTIDE SEQUENCE [LARGE SCALE GENOMIC DNA]</scope>
    <source>
        <strain evidence="2 3">CCFEE 5187</strain>
    </source>
</reference>
<dbReference type="AlphaFoldDB" id="A0A4V5NI60"/>
<proteinExistence type="inferred from homology"/>
<dbReference type="OrthoDB" id="74360at2759"/>